<keyword evidence="9" id="KW-0106">Calcium</keyword>
<keyword evidence="12 17" id="KW-1133">Transmembrane helix</keyword>
<evidence type="ECO:0000256" key="16">
    <source>
        <dbReference type="ARBA" id="ARBA00023201"/>
    </source>
</evidence>
<dbReference type="GO" id="GO:0008273">
    <property type="term" value="F:calcium, potassium:sodium antiporter activity"/>
    <property type="evidence" value="ECO:0007669"/>
    <property type="project" value="TreeGrafter"/>
</dbReference>
<gene>
    <name evidence="19" type="ORF">X975_10733</name>
</gene>
<feature type="transmembrane region" description="Helical" evidence="17">
    <location>
        <begin position="440"/>
        <end position="460"/>
    </location>
</feature>
<keyword evidence="14" id="KW-0406">Ion transport</keyword>
<evidence type="ECO:0000256" key="15">
    <source>
        <dbReference type="ARBA" id="ARBA00023136"/>
    </source>
</evidence>
<dbReference type="GO" id="GO:0015293">
    <property type="term" value="F:symporter activity"/>
    <property type="evidence" value="ECO:0007669"/>
    <property type="project" value="UniProtKB-KW"/>
</dbReference>
<protein>
    <submittedName>
        <fullName evidence="19">Sodium/potassium/calcium exchanger 4</fullName>
    </submittedName>
</protein>
<dbReference type="PANTHER" id="PTHR10846">
    <property type="entry name" value="SODIUM/POTASSIUM/CALCIUM EXCHANGER"/>
    <property type="match status" value="1"/>
</dbReference>
<keyword evidence="15 17" id="KW-0472">Membrane</keyword>
<keyword evidence="13" id="KW-0915">Sodium</keyword>
<dbReference type="FunFam" id="1.20.1420.30:FF:000009">
    <property type="entry name" value="sodium/potassium/calcium exchanger 5 isoform X2"/>
    <property type="match status" value="1"/>
</dbReference>
<proteinExistence type="inferred from homology"/>
<feature type="transmembrane region" description="Helical" evidence="17">
    <location>
        <begin position="406"/>
        <end position="428"/>
    </location>
</feature>
<feature type="transmembrane region" description="Helical" evidence="17">
    <location>
        <begin position="65"/>
        <end position="85"/>
    </location>
</feature>
<evidence type="ECO:0000256" key="13">
    <source>
        <dbReference type="ARBA" id="ARBA00023053"/>
    </source>
</evidence>
<name>A0A087T1X9_STEMI</name>
<sequence>MLAIVCDTYFVPCLKVISSYFKVPQDIAGATFMAVGTSSPELFSSVIGAFVTEGDIGVGTVVGSAVFNILAVTGAAGLAVGTAAVHLDWYPITRDCSMYIITISALVFIIHDNIVTWIEALVLFSMFIAYLLLLYFNCHVQDVTRKTAKQVHEWWKNKKGTSLESLPYTVLDEKAPLLMIDPRSFTRYHSNEDSACPSSGSSSLLASSEMTSSGESDTLAKESGQFKQPPLLVEQIITEKYIVVKDLDDGLDTLQKVPKDFEESHEVHLWSLPEKPLEKFIFFLMWIPNFLFFITIPRCDLPRRTKLFPLTFFTSIVWLGVLSYMCFWMVSVIGYTLGIPDTVSGLTILAAGTSVPELVSSVIVVRNGLGNMAFCNLLGSNIFDILFCLGVPWLTKTLMNNETRSLIINSSALTYTTLILLTVVILFYLTLVVCSWKLNWHYGIVAFVLYISFLVIASLYESNVFGDFNP</sequence>
<keyword evidence="11" id="KW-0630">Potassium</keyword>
<reference evidence="19 20" key="1">
    <citation type="submission" date="2013-11" db="EMBL/GenBank/DDBJ databases">
        <title>Genome sequencing of Stegodyphus mimosarum.</title>
        <authorList>
            <person name="Bechsgaard J."/>
        </authorList>
    </citation>
    <scope>NUCLEOTIDE SEQUENCE [LARGE SCALE GENOMIC DNA]</scope>
</reference>
<dbReference type="OMA" id="ADMAICN"/>
<evidence type="ECO:0000256" key="17">
    <source>
        <dbReference type="SAM" id="Phobius"/>
    </source>
</evidence>
<keyword evidence="20" id="KW-1185">Reference proteome</keyword>
<dbReference type="NCBIfam" id="TIGR00367">
    <property type="entry name" value="calcium/sodium antiporter"/>
    <property type="match status" value="1"/>
</dbReference>
<evidence type="ECO:0000256" key="2">
    <source>
        <dbReference type="ARBA" id="ARBA00005364"/>
    </source>
</evidence>
<dbReference type="Proteomes" id="UP000054359">
    <property type="component" value="Unassembled WGS sequence"/>
</dbReference>
<keyword evidence="3" id="KW-0813">Transport</keyword>
<keyword evidence="4" id="KW-0050">Antiport</keyword>
<dbReference type="AlphaFoldDB" id="A0A087T1X9"/>
<accession>A0A087T1X9</accession>
<feature type="non-terminal residue" evidence="19">
    <location>
        <position position="470"/>
    </location>
</feature>
<dbReference type="GO" id="GO:0006874">
    <property type="term" value="P:intracellular calcium ion homeostasis"/>
    <property type="evidence" value="ECO:0007669"/>
    <property type="project" value="TreeGrafter"/>
</dbReference>
<evidence type="ECO:0000256" key="4">
    <source>
        <dbReference type="ARBA" id="ARBA00022449"/>
    </source>
</evidence>
<dbReference type="EMBL" id="KK113020">
    <property type="protein sequence ID" value="KFM59118.1"/>
    <property type="molecule type" value="Genomic_DNA"/>
</dbReference>
<comment type="similarity">
    <text evidence="2">Belongs to the Ca(2+):cation antiporter (CaCA) (TC 2.A.19) family. SLC24A subfamily.</text>
</comment>
<dbReference type="InterPro" id="IPR044880">
    <property type="entry name" value="NCX_ion-bd_dom_sf"/>
</dbReference>
<feature type="transmembrane region" description="Helical" evidence="17">
    <location>
        <begin position="371"/>
        <end position="394"/>
    </location>
</feature>
<keyword evidence="8" id="KW-0732">Signal</keyword>
<keyword evidence="5" id="KW-0633">Potassium transport</keyword>
<feature type="transmembrane region" description="Helical" evidence="17">
    <location>
        <begin position="117"/>
        <end position="136"/>
    </location>
</feature>
<evidence type="ECO:0000256" key="9">
    <source>
        <dbReference type="ARBA" id="ARBA00022837"/>
    </source>
</evidence>
<evidence type="ECO:0000256" key="8">
    <source>
        <dbReference type="ARBA" id="ARBA00022729"/>
    </source>
</evidence>
<feature type="domain" description="Sodium/calcium exchanger membrane region" evidence="18">
    <location>
        <begin position="2"/>
        <end position="135"/>
    </location>
</feature>
<evidence type="ECO:0000256" key="6">
    <source>
        <dbReference type="ARBA" id="ARBA00022568"/>
    </source>
</evidence>
<evidence type="ECO:0000256" key="11">
    <source>
        <dbReference type="ARBA" id="ARBA00022958"/>
    </source>
</evidence>
<keyword evidence="6" id="KW-0109">Calcium transport</keyword>
<dbReference type="Pfam" id="PF01699">
    <property type="entry name" value="Na_Ca_ex"/>
    <property type="match status" value="2"/>
</dbReference>
<evidence type="ECO:0000256" key="1">
    <source>
        <dbReference type="ARBA" id="ARBA00004141"/>
    </source>
</evidence>
<evidence type="ECO:0000256" key="14">
    <source>
        <dbReference type="ARBA" id="ARBA00023065"/>
    </source>
</evidence>
<feature type="domain" description="Sodium/calcium exchanger membrane region" evidence="18">
    <location>
        <begin position="309"/>
        <end position="457"/>
    </location>
</feature>
<comment type="subcellular location">
    <subcellularLocation>
        <location evidence="1">Membrane</location>
        <topology evidence="1">Multi-pass membrane protein</topology>
    </subcellularLocation>
</comment>
<evidence type="ECO:0000256" key="7">
    <source>
        <dbReference type="ARBA" id="ARBA00022692"/>
    </source>
</evidence>
<keyword evidence="16" id="KW-0739">Sodium transport</keyword>
<evidence type="ECO:0000256" key="10">
    <source>
        <dbReference type="ARBA" id="ARBA00022847"/>
    </source>
</evidence>
<keyword evidence="10" id="KW-0769">Symport</keyword>
<dbReference type="GO" id="GO:0005262">
    <property type="term" value="F:calcium channel activity"/>
    <property type="evidence" value="ECO:0007669"/>
    <property type="project" value="TreeGrafter"/>
</dbReference>
<evidence type="ECO:0000256" key="3">
    <source>
        <dbReference type="ARBA" id="ARBA00022448"/>
    </source>
</evidence>
<evidence type="ECO:0000259" key="18">
    <source>
        <dbReference type="Pfam" id="PF01699"/>
    </source>
</evidence>
<feature type="transmembrane region" description="Helical" evidence="17">
    <location>
        <begin position="345"/>
        <end position="365"/>
    </location>
</feature>
<feature type="transmembrane region" description="Helical" evidence="17">
    <location>
        <begin position="316"/>
        <end position="338"/>
    </location>
</feature>
<dbReference type="PANTHER" id="PTHR10846:SF73">
    <property type="entry name" value="SODIUM_CALCIUM EXCHANGER MEMBRANE REGION DOMAIN-CONTAINING PROTEIN"/>
    <property type="match status" value="1"/>
</dbReference>
<dbReference type="Gene3D" id="1.20.1420.30">
    <property type="entry name" value="NCX, central ion-binding region"/>
    <property type="match status" value="2"/>
</dbReference>
<dbReference type="OrthoDB" id="2127281at2759"/>
<evidence type="ECO:0000313" key="20">
    <source>
        <dbReference type="Proteomes" id="UP000054359"/>
    </source>
</evidence>
<dbReference type="InterPro" id="IPR004837">
    <property type="entry name" value="NaCa_Exmemb"/>
</dbReference>
<dbReference type="GO" id="GO:0005886">
    <property type="term" value="C:plasma membrane"/>
    <property type="evidence" value="ECO:0007669"/>
    <property type="project" value="TreeGrafter"/>
</dbReference>
<keyword evidence="7 17" id="KW-0812">Transmembrane</keyword>
<evidence type="ECO:0000256" key="12">
    <source>
        <dbReference type="ARBA" id="ARBA00022989"/>
    </source>
</evidence>
<dbReference type="STRING" id="407821.A0A087T1X9"/>
<organism evidence="19 20">
    <name type="scientific">Stegodyphus mimosarum</name>
    <name type="common">African social velvet spider</name>
    <dbReference type="NCBI Taxonomy" id="407821"/>
    <lineage>
        <taxon>Eukaryota</taxon>
        <taxon>Metazoa</taxon>
        <taxon>Ecdysozoa</taxon>
        <taxon>Arthropoda</taxon>
        <taxon>Chelicerata</taxon>
        <taxon>Arachnida</taxon>
        <taxon>Araneae</taxon>
        <taxon>Araneomorphae</taxon>
        <taxon>Entelegynae</taxon>
        <taxon>Eresoidea</taxon>
        <taxon>Eresidae</taxon>
        <taxon>Stegodyphus</taxon>
    </lineage>
</organism>
<dbReference type="InterPro" id="IPR004481">
    <property type="entry name" value="K/Na/Ca-exchanger"/>
</dbReference>
<evidence type="ECO:0000256" key="5">
    <source>
        <dbReference type="ARBA" id="ARBA00022538"/>
    </source>
</evidence>
<evidence type="ECO:0000313" key="19">
    <source>
        <dbReference type="EMBL" id="KFM59118.1"/>
    </source>
</evidence>